<gene>
    <name evidence="1" type="ORF">DPMN_107784</name>
</gene>
<proteinExistence type="predicted"/>
<accession>A0A9D4K7F1</accession>
<evidence type="ECO:0000313" key="1">
    <source>
        <dbReference type="EMBL" id="KAH3834458.1"/>
    </source>
</evidence>
<reference evidence="1" key="1">
    <citation type="journal article" date="2019" name="bioRxiv">
        <title>The Genome of the Zebra Mussel, Dreissena polymorpha: A Resource for Invasive Species Research.</title>
        <authorList>
            <person name="McCartney M.A."/>
            <person name="Auch B."/>
            <person name="Kono T."/>
            <person name="Mallez S."/>
            <person name="Zhang Y."/>
            <person name="Obille A."/>
            <person name="Becker A."/>
            <person name="Abrahante J.E."/>
            <person name="Garbe J."/>
            <person name="Badalamenti J.P."/>
            <person name="Herman A."/>
            <person name="Mangelson H."/>
            <person name="Liachko I."/>
            <person name="Sullivan S."/>
            <person name="Sone E.D."/>
            <person name="Koren S."/>
            <person name="Silverstein K.A.T."/>
            <person name="Beckman K.B."/>
            <person name="Gohl D.M."/>
        </authorList>
    </citation>
    <scope>NUCLEOTIDE SEQUENCE</scope>
    <source>
        <strain evidence="1">Duluth1</strain>
        <tissue evidence="1">Whole animal</tissue>
    </source>
</reference>
<sequence length="68" mass="7841">MAKEHSNDDIHAKLNLLVSEFKNMKEEIRGSAFSAQEEAKFFKKEKGVTWLFNETEYNSSSTRTLQAV</sequence>
<dbReference type="Proteomes" id="UP000828390">
    <property type="component" value="Unassembled WGS sequence"/>
</dbReference>
<reference evidence="1" key="2">
    <citation type="submission" date="2020-11" db="EMBL/GenBank/DDBJ databases">
        <authorList>
            <person name="McCartney M.A."/>
            <person name="Auch B."/>
            <person name="Kono T."/>
            <person name="Mallez S."/>
            <person name="Becker A."/>
            <person name="Gohl D.M."/>
            <person name="Silverstein K.A.T."/>
            <person name="Koren S."/>
            <person name="Bechman K.B."/>
            <person name="Herman A."/>
            <person name="Abrahante J.E."/>
            <person name="Garbe J."/>
        </authorList>
    </citation>
    <scope>NUCLEOTIDE SEQUENCE</scope>
    <source>
        <strain evidence="1">Duluth1</strain>
        <tissue evidence="1">Whole animal</tissue>
    </source>
</reference>
<keyword evidence="2" id="KW-1185">Reference proteome</keyword>
<name>A0A9D4K7F1_DREPO</name>
<dbReference type="EMBL" id="JAIWYP010000004">
    <property type="protein sequence ID" value="KAH3834458.1"/>
    <property type="molecule type" value="Genomic_DNA"/>
</dbReference>
<evidence type="ECO:0000313" key="2">
    <source>
        <dbReference type="Proteomes" id="UP000828390"/>
    </source>
</evidence>
<dbReference type="AlphaFoldDB" id="A0A9D4K7F1"/>
<comment type="caution">
    <text evidence="1">The sequence shown here is derived from an EMBL/GenBank/DDBJ whole genome shotgun (WGS) entry which is preliminary data.</text>
</comment>
<protein>
    <submittedName>
        <fullName evidence="1">Uncharacterized protein</fullName>
    </submittedName>
</protein>
<organism evidence="1 2">
    <name type="scientific">Dreissena polymorpha</name>
    <name type="common">Zebra mussel</name>
    <name type="synonym">Mytilus polymorpha</name>
    <dbReference type="NCBI Taxonomy" id="45954"/>
    <lineage>
        <taxon>Eukaryota</taxon>
        <taxon>Metazoa</taxon>
        <taxon>Spiralia</taxon>
        <taxon>Lophotrochozoa</taxon>
        <taxon>Mollusca</taxon>
        <taxon>Bivalvia</taxon>
        <taxon>Autobranchia</taxon>
        <taxon>Heteroconchia</taxon>
        <taxon>Euheterodonta</taxon>
        <taxon>Imparidentia</taxon>
        <taxon>Neoheterodontei</taxon>
        <taxon>Myida</taxon>
        <taxon>Dreissenoidea</taxon>
        <taxon>Dreissenidae</taxon>
        <taxon>Dreissena</taxon>
    </lineage>
</organism>